<protein>
    <submittedName>
        <fullName evidence="1">Uncharacterized protein</fullName>
    </submittedName>
</protein>
<accession>A0ABV0TQA0</accession>
<reference evidence="1 2" key="1">
    <citation type="submission" date="2021-06" db="EMBL/GenBank/DDBJ databases">
        <authorList>
            <person name="Palmer J.M."/>
        </authorList>
    </citation>
    <scope>NUCLEOTIDE SEQUENCE [LARGE SCALE GENOMIC DNA]</scope>
    <source>
        <strain evidence="2">if_2019</strain>
        <tissue evidence="1">Muscle</tissue>
    </source>
</reference>
<dbReference type="EMBL" id="JAHRIQ010043891">
    <property type="protein sequence ID" value="MEQ2235098.1"/>
    <property type="molecule type" value="Genomic_DNA"/>
</dbReference>
<proteinExistence type="predicted"/>
<sequence length="106" mass="11693">LQSASSQNQDFKPSRIVLGQVPADSPGLQLLGSQASEPCSPSTCNFTSSLKKLLQRAHHLTWIKALTQQQLSVLPGSASFSLSQLHVLHVLCIQSWFQFHIHFLSK</sequence>
<name>A0ABV0TQA0_9TELE</name>
<dbReference type="Proteomes" id="UP001482620">
    <property type="component" value="Unassembled WGS sequence"/>
</dbReference>
<evidence type="ECO:0000313" key="2">
    <source>
        <dbReference type="Proteomes" id="UP001482620"/>
    </source>
</evidence>
<comment type="caution">
    <text evidence="1">The sequence shown here is derived from an EMBL/GenBank/DDBJ whole genome shotgun (WGS) entry which is preliminary data.</text>
</comment>
<organism evidence="1 2">
    <name type="scientific">Ilyodon furcidens</name>
    <name type="common">goldbreast splitfin</name>
    <dbReference type="NCBI Taxonomy" id="33524"/>
    <lineage>
        <taxon>Eukaryota</taxon>
        <taxon>Metazoa</taxon>
        <taxon>Chordata</taxon>
        <taxon>Craniata</taxon>
        <taxon>Vertebrata</taxon>
        <taxon>Euteleostomi</taxon>
        <taxon>Actinopterygii</taxon>
        <taxon>Neopterygii</taxon>
        <taxon>Teleostei</taxon>
        <taxon>Neoteleostei</taxon>
        <taxon>Acanthomorphata</taxon>
        <taxon>Ovalentaria</taxon>
        <taxon>Atherinomorphae</taxon>
        <taxon>Cyprinodontiformes</taxon>
        <taxon>Goodeidae</taxon>
        <taxon>Ilyodon</taxon>
    </lineage>
</organism>
<keyword evidence="2" id="KW-1185">Reference proteome</keyword>
<feature type="non-terminal residue" evidence="1">
    <location>
        <position position="1"/>
    </location>
</feature>
<evidence type="ECO:0000313" key="1">
    <source>
        <dbReference type="EMBL" id="MEQ2235098.1"/>
    </source>
</evidence>
<gene>
    <name evidence="1" type="ORF">ILYODFUR_038154</name>
</gene>